<dbReference type="PANTHER" id="PTHR21577">
    <property type="entry name" value="SHUGOSHIN"/>
    <property type="match status" value="1"/>
</dbReference>
<comment type="subcellular location">
    <subcellularLocation>
        <location evidence="1">Chromosome</location>
        <location evidence="1">Centromere</location>
    </subcellularLocation>
</comment>
<dbReference type="Pfam" id="PF07557">
    <property type="entry name" value="Shugoshin_C"/>
    <property type="match status" value="1"/>
</dbReference>
<feature type="compositionally biased region" description="Basic and acidic residues" evidence="9">
    <location>
        <begin position="435"/>
        <end position="451"/>
    </location>
</feature>
<keyword evidence="6" id="KW-0175">Coiled coil</keyword>
<evidence type="ECO:0000313" key="11">
    <source>
        <dbReference type="Ensembl" id="ENSXETP00000056586"/>
    </source>
</evidence>
<comment type="similarity">
    <text evidence="2">Belongs to the shugoshin family.</text>
</comment>
<evidence type="ECO:0000256" key="6">
    <source>
        <dbReference type="ARBA" id="ARBA00023054"/>
    </source>
</evidence>
<feature type="compositionally biased region" description="Basic and acidic residues" evidence="9">
    <location>
        <begin position="187"/>
        <end position="208"/>
    </location>
</feature>
<evidence type="ECO:0000256" key="8">
    <source>
        <dbReference type="ARBA" id="ARBA00023328"/>
    </source>
</evidence>
<feature type="compositionally biased region" description="Basic and acidic residues" evidence="9">
    <location>
        <begin position="246"/>
        <end position="257"/>
    </location>
</feature>
<dbReference type="Bgee" id="ENSXETG00000014009">
    <property type="expression patterns" value="Expressed in ovary and 13 other cell types or tissues"/>
</dbReference>
<keyword evidence="3" id="KW-0158">Chromosome</keyword>
<reference evidence="11" key="1">
    <citation type="journal article" date="2010" name="Science">
        <title>The genome of the Western clawed frog Xenopus tropicalis.</title>
        <authorList>
            <person name="Hellsten U."/>
            <person name="Harland R.M."/>
            <person name="Gilchrist M.J."/>
            <person name="Hendrix D."/>
            <person name="Jurka J."/>
            <person name="Kapitonov V."/>
            <person name="Ovcharenko I."/>
            <person name="Putnam N.H."/>
            <person name="Shu S."/>
            <person name="Taher L."/>
            <person name="Blitz I.L."/>
            <person name="Blumberg B."/>
            <person name="Dichmann D.S."/>
            <person name="Dubchak I."/>
            <person name="Amaya E."/>
            <person name="Detter J.C."/>
            <person name="Fletcher R."/>
            <person name="Gerhard D.S."/>
            <person name="Goodstein D."/>
            <person name="Graves T."/>
            <person name="Grigoriev I.V."/>
            <person name="Grimwood J."/>
            <person name="Kawashima T."/>
            <person name="Lindquist E."/>
            <person name="Lucas S.M."/>
            <person name="Mead P.E."/>
            <person name="Mitros T."/>
            <person name="Ogino H."/>
            <person name="Ohta Y."/>
            <person name="Poliakov A.V."/>
            <person name="Pollet N."/>
            <person name="Robert J."/>
            <person name="Salamov A."/>
            <person name="Sater A.K."/>
            <person name="Schmutz J."/>
            <person name="Terry A."/>
            <person name="Vize P.D."/>
            <person name="Warren W.C."/>
            <person name="Wells D."/>
            <person name="Wills A."/>
            <person name="Wilson R.K."/>
            <person name="Zimmerman L.B."/>
            <person name="Zorn A.M."/>
            <person name="Grainger R."/>
            <person name="Grammer T."/>
            <person name="Khokha M.K."/>
            <person name="Richardson P.M."/>
            <person name="Rokhsar D.S."/>
        </authorList>
    </citation>
    <scope>NUCLEOTIDE SEQUENCE [LARGE SCALE GENOMIC DNA]</scope>
    <source>
        <strain evidence="11">Nigerian</strain>
    </source>
</reference>
<feature type="region of interest" description="Disordered" evidence="9">
    <location>
        <begin position="185"/>
        <end position="208"/>
    </location>
</feature>
<keyword evidence="7" id="KW-0131">Cell cycle</keyword>
<dbReference type="Ensembl" id="ENSXETT00000056586">
    <property type="protein sequence ID" value="ENSXETP00000056586"/>
    <property type="gene ID" value="ENSXETG00000014009"/>
</dbReference>
<feature type="region of interest" description="Disordered" evidence="9">
    <location>
        <begin position="225"/>
        <end position="265"/>
    </location>
</feature>
<gene>
    <name evidence="11" type="primary">sgo1</name>
</gene>
<dbReference type="InterPro" id="IPR038889">
    <property type="entry name" value="Shugoshin1/2"/>
</dbReference>
<evidence type="ECO:0000256" key="9">
    <source>
        <dbReference type="SAM" id="MobiDB-lite"/>
    </source>
</evidence>
<feature type="compositionally biased region" description="Basic and acidic residues" evidence="9">
    <location>
        <begin position="354"/>
        <end position="373"/>
    </location>
</feature>
<dbReference type="GeneTree" id="ENSGT00940000154107"/>
<evidence type="ECO:0000256" key="5">
    <source>
        <dbReference type="ARBA" id="ARBA00022829"/>
    </source>
</evidence>
<dbReference type="Xenbase" id="XB-GENE-940795">
    <property type="gene designation" value="sgo1"/>
</dbReference>
<evidence type="ECO:0000256" key="1">
    <source>
        <dbReference type="ARBA" id="ARBA00004584"/>
    </source>
</evidence>
<organism evidence="11">
    <name type="scientific">Xenopus tropicalis</name>
    <name type="common">Western clawed frog</name>
    <name type="synonym">Silurana tropicalis</name>
    <dbReference type="NCBI Taxonomy" id="8364"/>
    <lineage>
        <taxon>Eukaryota</taxon>
        <taxon>Metazoa</taxon>
        <taxon>Chordata</taxon>
        <taxon>Craniata</taxon>
        <taxon>Vertebrata</taxon>
        <taxon>Euteleostomi</taxon>
        <taxon>Amphibia</taxon>
        <taxon>Batrachia</taxon>
        <taxon>Anura</taxon>
        <taxon>Pipoidea</taxon>
        <taxon>Pipidae</taxon>
        <taxon>Xenopodinae</taxon>
        <taxon>Xenopus</taxon>
        <taxon>Silurana</taxon>
    </lineage>
</organism>
<feature type="region of interest" description="Disordered" evidence="9">
    <location>
        <begin position="434"/>
        <end position="496"/>
    </location>
</feature>
<protein>
    <submittedName>
        <fullName evidence="11">Shugoshin 1</fullName>
    </submittedName>
</protein>
<keyword evidence="8" id="KW-0137">Centromere</keyword>
<accession>A0A6I8PSY4</accession>
<keyword evidence="4" id="KW-0132">Cell division</keyword>
<proteinExistence type="inferred from homology"/>
<sequence length="678" mass="76512">MRYNIQRNRFACSARRATMVKERCTKQAFQDSLEDIKERMKEKRIKKLAKVATGSKTLCTKVQILNNGSTAIKNYKANNTALALALEAEKLKTRQAQDLILSLKREHQRLMFEIFMLRRKLQSQQGRDTAESKLASLKEIIAKVAHNLLETASLLEPAHSLCSNENYNKTNPSKVEEKISNYSGESEILRLPKDAPDSDTGSKNKFPEKMNFQDKVVLEANRNTACVKRQSKGRRSHTSQPSFISRLDESSNEHKTESGGTLNKNVSLRRRASSLNLCLEECLPLEDDNVNSEHTAVGTERPFPTEECSNENGAVGGIDTVDEPASPLKEKCFPQANGSKVTGLAPEAKQISNKNKEESRVGRERVRKGKAEKVTVSQLKKPWENSKPRARSKSRDRSASKKSVTKEKMNSSLNSGDAYDFVCEESVHVTPFRQNKLEESLNESTSEKSSSEGELDDSLYEPYKDKSKTKNLKPDVAPVPLRSRSKRNTARKNPIMENELKSEVQEEANEKKITRNVLKRKSENSFAESAETHRENSFLPTRINTNNEIGEDLEVKVFSDELDNSIIYTAGELGGSSTPRISLSDVTNLPGNTDVKKHANMHFNEDEMKRSSTPSRKRRCKVGINYAEPKLSGKLRRGDPFTDSEFLHSPIFKNEPKRNSLNRQSLSRYNEVFVGCCR</sequence>
<feature type="region of interest" description="Disordered" evidence="9">
    <location>
        <begin position="294"/>
        <end position="416"/>
    </location>
</feature>
<dbReference type="GO" id="GO:0051301">
    <property type="term" value="P:cell division"/>
    <property type="evidence" value="ECO:0007669"/>
    <property type="project" value="UniProtKB-KW"/>
</dbReference>
<dbReference type="InterPro" id="IPR011515">
    <property type="entry name" value="Shugoshin_C"/>
</dbReference>
<dbReference type="PANTHER" id="PTHR21577:SF3">
    <property type="entry name" value="SHUGOSHIN 1-RELATED"/>
    <property type="match status" value="1"/>
</dbReference>
<evidence type="ECO:0000256" key="3">
    <source>
        <dbReference type="ARBA" id="ARBA00022454"/>
    </source>
</evidence>
<dbReference type="AlphaFoldDB" id="A0A6I8PSY4"/>
<evidence type="ECO:0000256" key="7">
    <source>
        <dbReference type="ARBA" id="ARBA00023306"/>
    </source>
</evidence>
<reference evidence="11" key="2">
    <citation type="submission" date="2020-05" db="UniProtKB">
        <authorList>
            <consortium name="Ensembl"/>
        </authorList>
    </citation>
    <scope>IDENTIFICATION</scope>
</reference>
<dbReference type="Gene3D" id="1.20.5.730">
    <property type="entry name" value="Single helix bin"/>
    <property type="match status" value="1"/>
</dbReference>
<name>A0A6I8PSY4_XENTR</name>
<dbReference type="GO" id="GO:0005634">
    <property type="term" value="C:nucleus"/>
    <property type="evidence" value="ECO:0007669"/>
    <property type="project" value="InterPro"/>
</dbReference>
<feature type="domain" description="Shugoshin C-terminal" evidence="10">
    <location>
        <begin position="616"/>
        <end position="637"/>
    </location>
</feature>
<feature type="compositionally biased region" description="Basic and acidic residues" evidence="9">
    <location>
        <begin position="381"/>
        <end position="409"/>
    </location>
</feature>
<evidence type="ECO:0000256" key="2">
    <source>
        <dbReference type="ARBA" id="ARBA00010845"/>
    </source>
</evidence>
<evidence type="ECO:0000259" key="10">
    <source>
        <dbReference type="Pfam" id="PF07557"/>
    </source>
</evidence>
<keyword evidence="5" id="KW-0159">Chromosome partition</keyword>
<dbReference type="GO" id="GO:0000775">
    <property type="term" value="C:chromosome, centromeric region"/>
    <property type="evidence" value="ECO:0007669"/>
    <property type="project" value="UniProtKB-SubCell"/>
</dbReference>
<evidence type="ECO:0000256" key="4">
    <source>
        <dbReference type="ARBA" id="ARBA00022618"/>
    </source>
</evidence>
<dbReference type="InParanoid" id="A0A6I8PSY4"/>
<dbReference type="FunCoup" id="A0A6I8PSY4">
    <property type="interactions" value="1010"/>
</dbReference>
<dbReference type="GO" id="GO:0045132">
    <property type="term" value="P:meiotic chromosome segregation"/>
    <property type="evidence" value="ECO:0007669"/>
    <property type="project" value="InterPro"/>
</dbReference>